<evidence type="ECO:0000256" key="2">
    <source>
        <dbReference type="ARBA" id="ARBA00005896"/>
    </source>
</evidence>
<gene>
    <name evidence="8" type="ORF">Q7514_25930</name>
</gene>
<dbReference type="Pfam" id="PF02668">
    <property type="entry name" value="TauD"/>
    <property type="match status" value="1"/>
</dbReference>
<reference evidence="8 9" key="1">
    <citation type="submission" date="2023-07" db="EMBL/GenBank/DDBJ databases">
        <authorList>
            <person name="Girao M."/>
            <person name="Carvalho M.F."/>
        </authorList>
    </citation>
    <scope>NUCLEOTIDE SEQUENCE [LARGE SCALE GENOMIC DNA]</scope>
    <source>
        <strain evidence="8 9">YIM65754</strain>
    </source>
</reference>
<dbReference type="Gene3D" id="3.60.130.10">
    <property type="entry name" value="Clavaminate synthase-like"/>
    <property type="match status" value="1"/>
</dbReference>
<name>A0ABU7LI93_9NOCA</name>
<dbReference type="PANTHER" id="PTHR30468">
    <property type="entry name" value="ALPHA-KETOGLUTARATE-DEPENDENT SULFONATE DIOXYGENASE"/>
    <property type="match status" value="1"/>
</dbReference>
<evidence type="ECO:0000259" key="7">
    <source>
        <dbReference type="Pfam" id="PF02668"/>
    </source>
</evidence>
<evidence type="ECO:0000256" key="3">
    <source>
        <dbReference type="ARBA" id="ARBA00022723"/>
    </source>
</evidence>
<dbReference type="GO" id="GO:0051213">
    <property type="term" value="F:dioxygenase activity"/>
    <property type="evidence" value="ECO:0007669"/>
    <property type="project" value="UniProtKB-KW"/>
</dbReference>
<dbReference type="InterPro" id="IPR042098">
    <property type="entry name" value="TauD-like_sf"/>
</dbReference>
<feature type="domain" description="TauD/TfdA-like" evidence="7">
    <location>
        <begin position="23"/>
        <end position="287"/>
    </location>
</feature>
<accession>A0ABU7LI93</accession>
<keyword evidence="6" id="KW-0408">Iron</keyword>
<evidence type="ECO:0000256" key="1">
    <source>
        <dbReference type="ARBA" id="ARBA00001954"/>
    </source>
</evidence>
<dbReference type="RefSeq" id="WP_330136139.1">
    <property type="nucleotide sequence ID" value="NZ_JAUTXY010000015.1"/>
</dbReference>
<keyword evidence="9" id="KW-1185">Reference proteome</keyword>
<comment type="cofactor">
    <cofactor evidence="1">
        <name>Fe(2+)</name>
        <dbReference type="ChEBI" id="CHEBI:29033"/>
    </cofactor>
</comment>
<dbReference type="PANTHER" id="PTHR30468:SF5">
    <property type="entry name" value="ALPHA-KETOGLUTARATE-DEPENDENT SULFATE ESTER DIOXYGENASE"/>
    <property type="match status" value="1"/>
</dbReference>
<keyword evidence="5" id="KW-0560">Oxidoreductase</keyword>
<sequence>MIDSTIDTTAAASEIYANGGVTIRKVGHHLGAVIDGVTLSGDISGDTSLAIRYALAVNKVIFFRGQHHLTDEIQYEFGARIGIPTTAHPSLGADDSKTLVLEGAASGWHTDVTFVDRIPKASVLRSVKVPPYGGATTWASTTAAYGQLPEPLRVLVEGLWAVHSNRFDYAAALAPEKLSGNYSKSKRDFRSGFAKTTFETEHPVVRVHPETGERSLLLGHFVREFVGLKADESNVLYQLLQNRITKLENTVRWTWADGDLAIWDNRNTQHYGVADYGDHPRELRRTTLAGDVPVDVHGQPSRVRSGDASNYSVVDDAARLPGFASV</sequence>
<evidence type="ECO:0000313" key="8">
    <source>
        <dbReference type="EMBL" id="MEE2060967.1"/>
    </source>
</evidence>
<dbReference type="Proteomes" id="UP001336020">
    <property type="component" value="Unassembled WGS sequence"/>
</dbReference>
<proteinExistence type="inferred from homology"/>
<dbReference type="InterPro" id="IPR051323">
    <property type="entry name" value="AtsK-like"/>
</dbReference>
<comment type="caution">
    <text evidence="8">The sequence shown here is derived from an EMBL/GenBank/DDBJ whole genome shotgun (WGS) entry which is preliminary data.</text>
</comment>
<evidence type="ECO:0000313" key="9">
    <source>
        <dbReference type="Proteomes" id="UP001336020"/>
    </source>
</evidence>
<comment type="similarity">
    <text evidence="2">Belongs to the TfdA dioxygenase family.</text>
</comment>
<keyword evidence="4 8" id="KW-0223">Dioxygenase</keyword>
<dbReference type="EMBL" id="JAUTXY010000015">
    <property type="protein sequence ID" value="MEE2060967.1"/>
    <property type="molecule type" value="Genomic_DNA"/>
</dbReference>
<protein>
    <submittedName>
        <fullName evidence="8">TauD/TfdA family dioxygenase</fullName>
    </submittedName>
</protein>
<dbReference type="InterPro" id="IPR003819">
    <property type="entry name" value="TauD/TfdA-like"/>
</dbReference>
<evidence type="ECO:0000256" key="6">
    <source>
        <dbReference type="ARBA" id="ARBA00023004"/>
    </source>
</evidence>
<dbReference type="SUPFAM" id="SSF51197">
    <property type="entry name" value="Clavaminate synthase-like"/>
    <property type="match status" value="1"/>
</dbReference>
<evidence type="ECO:0000256" key="5">
    <source>
        <dbReference type="ARBA" id="ARBA00023002"/>
    </source>
</evidence>
<organism evidence="8 9">
    <name type="scientific">Rhodococcus artemisiae</name>
    <dbReference type="NCBI Taxonomy" id="714159"/>
    <lineage>
        <taxon>Bacteria</taxon>
        <taxon>Bacillati</taxon>
        <taxon>Actinomycetota</taxon>
        <taxon>Actinomycetes</taxon>
        <taxon>Mycobacteriales</taxon>
        <taxon>Nocardiaceae</taxon>
        <taxon>Rhodococcus</taxon>
    </lineage>
</organism>
<evidence type="ECO:0000256" key="4">
    <source>
        <dbReference type="ARBA" id="ARBA00022964"/>
    </source>
</evidence>
<keyword evidence="3" id="KW-0479">Metal-binding</keyword>